<accession>G2Z2P7</accession>
<dbReference type="EMBL" id="FQ859183">
    <property type="protein sequence ID" value="CCB70221.1"/>
    <property type="molecule type" value="Genomic_DNA"/>
</dbReference>
<evidence type="ECO:0000313" key="2">
    <source>
        <dbReference type="Proteomes" id="UP000009186"/>
    </source>
</evidence>
<dbReference type="STRING" id="1034807.FBFL15_2201"/>
<name>G2Z2P7_FLABF</name>
<protein>
    <submittedName>
        <fullName evidence="1">Uncharacterized protein</fullName>
    </submittedName>
</protein>
<dbReference type="Proteomes" id="UP000009186">
    <property type="component" value="Chromosome"/>
</dbReference>
<dbReference type="AlphaFoldDB" id="G2Z2P7"/>
<keyword evidence="2" id="KW-1185">Reference proteome</keyword>
<sequence>MRKFWSINGLVVSALNHTFHGTPHKSTGLSSRRYTKDSNGNITSESLNYFSPKNDTDLFNRAESEPLRMGELTIYAHGNQHGFANINLLANSNLIVKKLYTDSVMYRNFKNGQTKNLTMNIKPCTTGETSYGRNIANILSIPHGITIYAAAGYVFPSGMSGYHSGGVFHNLGYNKFQDGKYKYNVSNQ</sequence>
<dbReference type="HOGENOM" id="CLU_1439154_0_0_10"/>
<dbReference type="KEGG" id="fbr:FBFL15_2201"/>
<proteinExistence type="predicted"/>
<gene>
    <name evidence="1" type="ordered locus">FBFL15_2201</name>
</gene>
<evidence type="ECO:0000313" key="1">
    <source>
        <dbReference type="EMBL" id="CCB70221.1"/>
    </source>
</evidence>
<organism evidence="1 2">
    <name type="scientific">Flavobacterium branchiophilum (strain FL-15)</name>
    <dbReference type="NCBI Taxonomy" id="1034807"/>
    <lineage>
        <taxon>Bacteria</taxon>
        <taxon>Pseudomonadati</taxon>
        <taxon>Bacteroidota</taxon>
        <taxon>Flavobacteriia</taxon>
        <taxon>Flavobacteriales</taxon>
        <taxon>Flavobacteriaceae</taxon>
        <taxon>Flavobacterium</taxon>
    </lineage>
</organism>
<reference evidence="1 2" key="1">
    <citation type="journal article" date="2011" name="Appl. Environ. Microbiol.">
        <title>Complete genome sequence of the fish pathogen Flavobacterium branchiophilum.</title>
        <authorList>
            <consortium name="1:IP"/>
            <consortium name="Microbial Evolutionary Genomics,F-75015 Paris"/>
            <consortium name="France 2:CNRS"/>
            <consortium name="URA2171"/>
            <consortium name="F-75015 Paris,France 3:Unite de Virologie et Immunologie Mol."/>
            <consortium name="INRA,78352 Jouy en Josas Cedex"/>
            <consortium name="France. 4:Unite de Mathemathique"/>
            <consortium name="Informatique et Genome,INRA"/>
            <consortium name="78352 Jouy en Josas Cedex"/>
            <consortium name="France. 5:CEA/Genoscope"/>
            <consortium name="Evry"/>
            <consortium name="France"/>
            <person name="Touchon M."/>
            <person name="Barbier P."/>
            <person name="Bernardet J.F."/>
            <person name="Loux V."/>
            <person name="Vacherie B."/>
            <person name="Barbe V."/>
            <person name="Rocha E.P."/>
            <person name="Duchaud E."/>
        </authorList>
    </citation>
    <scope>NUCLEOTIDE SEQUENCE [LARGE SCALE GENOMIC DNA]</scope>
    <source>
        <strain evidence="1 2">FL-15</strain>
    </source>
</reference>